<evidence type="ECO:0000313" key="2">
    <source>
        <dbReference type="EMBL" id="RDC60400.1"/>
    </source>
</evidence>
<sequence>MTAGKFITGLKGGAKAGLGAALVFGLAACNGGIFGGSADKNKTPTVGNRVPILSRVSTDAAVDPSLAGVAVVLPPARLNAEWAQSGGTAGKAPGHVALAAQPVKAWSNSIAGSTNRRRLGASPVIGGGKLFAVDTDGMLHAFDAATGAKSWTRAVRTTDDLRPSAFGGGASYDNGRVFVTSGTGEVVALNADTGAEVWTSKPAGPLRGSPTVAFNSVYVMTQDNQIYALDAATGTPQWSENGSPSQAGVFGVAAPAAGQGTVIAGYSSGELSAYRYENGRSLWTDALARTSMATSVGSLTDIDADPIIDQGRVYALGQGGRMAAYELVTGQRIWELNLAGISTPAIAGEWIFTLTDDARMLAIARSTGKVRWITQLPRWRDEKDKKGPIFWTGPVLAGGQLWVASSEGAIYRVSVAEGSASLYSDIKSAVTLAPVAANNTLYVLDDDGVIHAFR</sequence>
<dbReference type="EMBL" id="QBKA01000002">
    <property type="protein sequence ID" value="RDC60400.1"/>
    <property type="molecule type" value="Genomic_DNA"/>
</dbReference>
<dbReference type="Proteomes" id="UP000253727">
    <property type="component" value="Unassembled WGS sequence"/>
</dbReference>
<dbReference type="OrthoDB" id="5290752at2"/>
<accession>A0A369Q7P1</accession>
<protein>
    <submittedName>
        <fullName evidence="2">Outer membrane protein assembly factor BamB</fullName>
    </submittedName>
</protein>
<dbReference type="InterPro" id="IPR002372">
    <property type="entry name" value="PQQ_rpt_dom"/>
</dbReference>
<dbReference type="PANTHER" id="PTHR34512:SF30">
    <property type="entry name" value="OUTER MEMBRANE PROTEIN ASSEMBLY FACTOR BAMB"/>
    <property type="match status" value="1"/>
</dbReference>
<feature type="domain" description="Pyrrolo-quinoline quinone repeat" evidence="1">
    <location>
        <begin position="136"/>
        <end position="374"/>
    </location>
</feature>
<dbReference type="PANTHER" id="PTHR34512">
    <property type="entry name" value="CELL SURFACE PROTEIN"/>
    <property type="match status" value="1"/>
</dbReference>
<dbReference type="SUPFAM" id="SSF50998">
    <property type="entry name" value="Quinoprotein alcohol dehydrogenase-like"/>
    <property type="match status" value="1"/>
</dbReference>
<dbReference type="InterPro" id="IPR018391">
    <property type="entry name" value="PQQ_b-propeller_rpt"/>
</dbReference>
<gene>
    <name evidence="2" type="ORF">HME9302_01607</name>
</gene>
<name>A0A369Q7P1_9SPHN</name>
<dbReference type="AlphaFoldDB" id="A0A369Q7P1"/>
<reference evidence="2 3" key="1">
    <citation type="submission" date="2018-04" db="EMBL/GenBank/DDBJ databases">
        <title>Altererythrobacter sp. HME9302 genome sequencing and assembly.</title>
        <authorList>
            <person name="Kang H."/>
            <person name="Kim H."/>
            <person name="Joh K."/>
        </authorList>
    </citation>
    <scope>NUCLEOTIDE SEQUENCE [LARGE SCALE GENOMIC DNA]</scope>
    <source>
        <strain evidence="2 3">HME9302</strain>
    </source>
</reference>
<dbReference type="PROSITE" id="PS51257">
    <property type="entry name" value="PROKAR_LIPOPROTEIN"/>
    <property type="match status" value="1"/>
</dbReference>
<dbReference type="SMART" id="SM00564">
    <property type="entry name" value="PQQ"/>
    <property type="match status" value="6"/>
</dbReference>
<dbReference type="Gene3D" id="2.130.10.10">
    <property type="entry name" value="YVTN repeat-like/Quinoprotein amine dehydrogenase"/>
    <property type="match status" value="1"/>
</dbReference>
<evidence type="ECO:0000259" key="1">
    <source>
        <dbReference type="Pfam" id="PF13360"/>
    </source>
</evidence>
<organism evidence="2 3">
    <name type="scientific">Alteripontixanthobacter maritimus</name>
    <dbReference type="NCBI Taxonomy" id="2161824"/>
    <lineage>
        <taxon>Bacteria</taxon>
        <taxon>Pseudomonadati</taxon>
        <taxon>Pseudomonadota</taxon>
        <taxon>Alphaproteobacteria</taxon>
        <taxon>Sphingomonadales</taxon>
        <taxon>Erythrobacteraceae</taxon>
        <taxon>Alteripontixanthobacter</taxon>
    </lineage>
</organism>
<dbReference type="InterPro" id="IPR011047">
    <property type="entry name" value="Quinoprotein_ADH-like_sf"/>
</dbReference>
<comment type="caution">
    <text evidence="2">The sequence shown here is derived from an EMBL/GenBank/DDBJ whole genome shotgun (WGS) entry which is preliminary data.</text>
</comment>
<dbReference type="Pfam" id="PF13360">
    <property type="entry name" value="PQQ_2"/>
    <property type="match status" value="1"/>
</dbReference>
<dbReference type="InterPro" id="IPR015943">
    <property type="entry name" value="WD40/YVTN_repeat-like_dom_sf"/>
</dbReference>
<proteinExistence type="predicted"/>
<evidence type="ECO:0000313" key="3">
    <source>
        <dbReference type="Proteomes" id="UP000253727"/>
    </source>
</evidence>
<keyword evidence="3" id="KW-1185">Reference proteome</keyword>